<feature type="transmembrane region" description="Helical" evidence="1">
    <location>
        <begin position="172"/>
        <end position="191"/>
    </location>
</feature>
<evidence type="ECO:0000256" key="1">
    <source>
        <dbReference type="SAM" id="Phobius"/>
    </source>
</evidence>
<organism evidence="2 3">
    <name type="scientific">Phyllosticta citricarpa</name>
    <dbReference type="NCBI Taxonomy" id="55181"/>
    <lineage>
        <taxon>Eukaryota</taxon>
        <taxon>Fungi</taxon>
        <taxon>Dikarya</taxon>
        <taxon>Ascomycota</taxon>
        <taxon>Pezizomycotina</taxon>
        <taxon>Dothideomycetes</taxon>
        <taxon>Dothideomycetes incertae sedis</taxon>
        <taxon>Botryosphaeriales</taxon>
        <taxon>Phyllostictaceae</taxon>
        <taxon>Phyllosticta</taxon>
    </lineage>
</organism>
<evidence type="ECO:0000313" key="3">
    <source>
        <dbReference type="Proteomes" id="UP001365128"/>
    </source>
</evidence>
<feature type="transmembrane region" description="Helical" evidence="1">
    <location>
        <begin position="111"/>
        <end position="134"/>
    </location>
</feature>
<name>A0ABR1ME90_9PEZI</name>
<evidence type="ECO:0008006" key="4">
    <source>
        <dbReference type="Google" id="ProtNLM"/>
    </source>
</evidence>
<comment type="caution">
    <text evidence="2">The sequence shown here is derived from an EMBL/GenBank/DDBJ whole genome shotgun (WGS) entry which is preliminary data.</text>
</comment>
<keyword evidence="1" id="KW-0812">Transmembrane</keyword>
<evidence type="ECO:0000313" key="2">
    <source>
        <dbReference type="EMBL" id="KAK7545842.1"/>
    </source>
</evidence>
<accession>A0ABR1ME90</accession>
<proteinExistence type="predicted"/>
<keyword evidence="1" id="KW-0472">Membrane</keyword>
<keyword evidence="1" id="KW-1133">Transmembrane helix</keyword>
<protein>
    <recommendedName>
        <fullName evidence="4">T. brucei spp.-specific protein</fullName>
    </recommendedName>
</protein>
<keyword evidence="3" id="KW-1185">Reference proteome</keyword>
<reference evidence="2 3" key="1">
    <citation type="submission" date="2024-04" db="EMBL/GenBank/DDBJ databases">
        <title>Phyllosticta paracitricarpa is synonymous to the EU quarantine fungus P. citricarpa based on phylogenomic analyses.</title>
        <authorList>
            <consortium name="Lawrence Berkeley National Laboratory"/>
            <person name="Van Ingen-Buijs V.A."/>
            <person name="Van Westerhoven A.C."/>
            <person name="Haridas S."/>
            <person name="Skiadas P."/>
            <person name="Martin F."/>
            <person name="Groenewald J.Z."/>
            <person name="Crous P.W."/>
            <person name="Seidl M.F."/>
        </authorList>
    </citation>
    <scope>NUCLEOTIDE SEQUENCE [LARGE SCALE GENOMIC DNA]</scope>
    <source>
        <strain evidence="2 3">CBS 122670</strain>
    </source>
</reference>
<sequence length="200" mass="23326">MYVCMHFGAIYIVLCTHTHTLCTHYAFSHSCFILNLNLLTHSLIHSFIHSFIHASSQTQTYSLTHSFIHSFMRSFVRQLVHDAKLLSHPFSFNFLSLSRSAVINLTPPLHFFFFFFFFITLQSVTTTAMFHLFIPSMIMMPQVQTQTHPSIHPSIHPSLKGRYQKDSYHRRSLIFFFFTCFVVIIIVHASMPCLRPSRSC</sequence>
<gene>
    <name evidence="2" type="ORF">IWX46DRAFT_93030</name>
</gene>
<dbReference type="EMBL" id="JBBPDW010000016">
    <property type="protein sequence ID" value="KAK7545842.1"/>
    <property type="molecule type" value="Genomic_DNA"/>
</dbReference>
<dbReference type="Proteomes" id="UP001365128">
    <property type="component" value="Unassembled WGS sequence"/>
</dbReference>